<keyword evidence="3" id="KW-1185">Reference proteome</keyword>
<dbReference type="Gene3D" id="3.30.1380.10">
    <property type="match status" value="1"/>
</dbReference>
<dbReference type="CDD" id="cd14845">
    <property type="entry name" value="L-Ala-D-Glu_peptidase_like"/>
    <property type="match status" value="1"/>
</dbReference>
<dbReference type="InterPro" id="IPR039561">
    <property type="entry name" value="Peptidase_M15C"/>
</dbReference>
<dbReference type="Proteomes" id="UP000199339">
    <property type="component" value="Unassembled WGS sequence"/>
</dbReference>
<evidence type="ECO:0000259" key="1">
    <source>
        <dbReference type="Pfam" id="PF13539"/>
    </source>
</evidence>
<organism evidence="2 3">
    <name type="scientific">Marinobacter pelagius</name>
    <dbReference type="NCBI Taxonomy" id="379482"/>
    <lineage>
        <taxon>Bacteria</taxon>
        <taxon>Pseudomonadati</taxon>
        <taxon>Pseudomonadota</taxon>
        <taxon>Gammaproteobacteria</taxon>
        <taxon>Pseudomonadales</taxon>
        <taxon>Marinobacteraceae</taxon>
        <taxon>Marinobacter</taxon>
    </lineage>
</organism>
<name>A0A1I4T4N9_9GAMM</name>
<accession>A0A1I4T4N9</accession>
<dbReference type="EMBL" id="FOUR01000002">
    <property type="protein sequence ID" value="SFM71724.1"/>
    <property type="molecule type" value="Genomic_DNA"/>
</dbReference>
<dbReference type="GO" id="GO:0008233">
    <property type="term" value="F:peptidase activity"/>
    <property type="evidence" value="ECO:0007669"/>
    <property type="project" value="InterPro"/>
</dbReference>
<dbReference type="Pfam" id="PF13539">
    <property type="entry name" value="Peptidase_M15_4"/>
    <property type="match status" value="1"/>
</dbReference>
<evidence type="ECO:0000313" key="2">
    <source>
        <dbReference type="EMBL" id="SFM71724.1"/>
    </source>
</evidence>
<dbReference type="AlphaFoldDB" id="A0A1I4T4N9"/>
<sequence length="168" mass="18770">MAGFFFWAFALLRHSFLTFGLVGFARGGCRRAFLFLGVGMGFRLSSRSLARLSGVHDDLFSVVERAIQITDVDFTVLEGVRSKSRQKELFESGASSTMNSRHLTGHAVDLGAWVTGGVRWDWPLYYKIADAMKQAASELGVPIEWGGDWVTFKDGPHFQLPWNQYPSS</sequence>
<dbReference type="SUPFAM" id="SSF55166">
    <property type="entry name" value="Hedgehog/DD-peptidase"/>
    <property type="match status" value="1"/>
</dbReference>
<feature type="domain" description="Peptidase M15C" evidence="1">
    <location>
        <begin position="95"/>
        <end position="160"/>
    </location>
</feature>
<reference evidence="3" key="1">
    <citation type="submission" date="2016-10" db="EMBL/GenBank/DDBJ databases">
        <authorList>
            <person name="Varghese N."/>
            <person name="Submissions S."/>
        </authorList>
    </citation>
    <scope>NUCLEOTIDE SEQUENCE [LARGE SCALE GENOMIC DNA]</scope>
    <source>
        <strain evidence="3">CGMCC 1.6775</strain>
    </source>
</reference>
<dbReference type="InterPro" id="IPR009045">
    <property type="entry name" value="Zn_M74/Hedgehog-like"/>
</dbReference>
<gene>
    <name evidence="2" type="ORF">SAMN04487961_1002</name>
</gene>
<proteinExistence type="predicted"/>
<protein>
    <submittedName>
        <fullName evidence="2">Peptidoglycan L-alanyl-D-glutamate endopeptidase CwlK</fullName>
    </submittedName>
</protein>
<evidence type="ECO:0000313" key="3">
    <source>
        <dbReference type="Proteomes" id="UP000199339"/>
    </source>
</evidence>
<dbReference type="RefSeq" id="WP_245777369.1">
    <property type="nucleotide sequence ID" value="NZ_FOUR01000002.1"/>
</dbReference>